<feature type="domain" description="G-protein coupled receptors family 1 profile" evidence="9">
    <location>
        <begin position="85"/>
        <end position="141"/>
    </location>
</feature>
<organism evidence="10 11">
    <name type="scientific">Necator americanus</name>
    <name type="common">Human hookworm</name>
    <dbReference type="NCBI Taxonomy" id="51031"/>
    <lineage>
        <taxon>Eukaryota</taxon>
        <taxon>Metazoa</taxon>
        <taxon>Ecdysozoa</taxon>
        <taxon>Nematoda</taxon>
        <taxon>Chromadorea</taxon>
        <taxon>Rhabditida</taxon>
        <taxon>Rhabditina</taxon>
        <taxon>Rhabditomorpha</taxon>
        <taxon>Strongyloidea</taxon>
        <taxon>Ancylostomatidae</taxon>
        <taxon>Bunostominae</taxon>
        <taxon>Necator</taxon>
    </lineage>
</organism>
<dbReference type="PROSITE" id="PS50262">
    <property type="entry name" value="G_PROTEIN_RECEP_F1_2"/>
    <property type="match status" value="1"/>
</dbReference>
<evidence type="ECO:0000256" key="5">
    <source>
        <dbReference type="ARBA" id="ARBA00023136"/>
    </source>
</evidence>
<evidence type="ECO:0000256" key="7">
    <source>
        <dbReference type="ARBA" id="ARBA00023224"/>
    </source>
</evidence>
<evidence type="ECO:0000256" key="1">
    <source>
        <dbReference type="ARBA" id="ARBA00004141"/>
    </source>
</evidence>
<dbReference type="Proteomes" id="UP000053676">
    <property type="component" value="Unassembled WGS sequence"/>
</dbReference>
<keyword evidence="2 8" id="KW-0812">Transmembrane</keyword>
<dbReference type="GO" id="GO:0043005">
    <property type="term" value="C:neuron projection"/>
    <property type="evidence" value="ECO:0007669"/>
    <property type="project" value="TreeGrafter"/>
</dbReference>
<evidence type="ECO:0000256" key="3">
    <source>
        <dbReference type="ARBA" id="ARBA00022989"/>
    </source>
</evidence>
<evidence type="ECO:0000256" key="6">
    <source>
        <dbReference type="ARBA" id="ARBA00023170"/>
    </source>
</evidence>
<feature type="transmembrane region" description="Helical" evidence="8">
    <location>
        <begin position="106"/>
        <end position="124"/>
    </location>
</feature>
<dbReference type="Pfam" id="PF00001">
    <property type="entry name" value="7tm_1"/>
    <property type="match status" value="1"/>
</dbReference>
<keyword evidence="7" id="KW-0807">Transducer</keyword>
<sequence length="241" mass="27208">MDLSDLNDGDPDISMHKIIKQRGRVSNRDFNAIFAKLLEEGELFVLLKKNVQIPLSATHSSAHKRLCQCADKGENDGLCRFHRSSEGSDIELASYRIFLRTVQNMFILNLALADLIVCIFSLPITPITSIRKNWYFGDQMCHSLPWIQAKTAALMLYRVTATRDGALMAGIARKMNERTLILTASVPVLSTVQRKMDSKMDVLEQYIQSEQKLHALQKVNTDAIHQPGYTFEVLSSFCDAD</sequence>
<dbReference type="KEGG" id="nai:NECAME_07646"/>
<keyword evidence="3 8" id="KW-1133">Transmembrane helix</keyword>
<evidence type="ECO:0000256" key="2">
    <source>
        <dbReference type="ARBA" id="ARBA00022692"/>
    </source>
</evidence>
<accession>W2TPL5</accession>
<dbReference type="Gene3D" id="1.20.1070.10">
    <property type="entry name" value="Rhodopsin 7-helix transmembrane proteins"/>
    <property type="match status" value="1"/>
</dbReference>
<protein>
    <recommendedName>
        <fullName evidence="9">G-protein coupled receptors family 1 profile domain-containing protein</fullName>
    </recommendedName>
</protein>
<name>W2TPL5_NECAM</name>
<keyword evidence="11" id="KW-1185">Reference proteome</keyword>
<dbReference type="GO" id="GO:0005886">
    <property type="term" value="C:plasma membrane"/>
    <property type="evidence" value="ECO:0007669"/>
    <property type="project" value="TreeGrafter"/>
</dbReference>
<evidence type="ECO:0000256" key="4">
    <source>
        <dbReference type="ARBA" id="ARBA00023040"/>
    </source>
</evidence>
<dbReference type="SUPFAM" id="SSF81321">
    <property type="entry name" value="Family A G protein-coupled receptor-like"/>
    <property type="match status" value="1"/>
</dbReference>
<evidence type="ECO:0000313" key="10">
    <source>
        <dbReference type="EMBL" id="ETN82932.1"/>
    </source>
</evidence>
<comment type="subcellular location">
    <subcellularLocation>
        <location evidence="1">Membrane</location>
        <topology evidence="1">Multi-pass membrane protein</topology>
    </subcellularLocation>
</comment>
<dbReference type="PANTHER" id="PTHR24235">
    <property type="entry name" value="NEUROPEPTIDE Y RECEPTOR"/>
    <property type="match status" value="1"/>
</dbReference>
<keyword evidence="6" id="KW-0675">Receptor</keyword>
<evidence type="ECO:0000259" key="9">
    <source>
        <dbReference type="PROSITE" id="PS50262"/>
    </source>
</evidence>
<keyword evidence="4" id="KW-0297">G-protein coupled receptor</keyword>
<evidence type="ECO:0000313" key="11">
    <source>
        <dbReference type="Proteomes" id="UP000053676"/>
    </source>
</evidence>
<dbReference type="InterPro" id="IPR017452">
    <property type="entry name" value="GPCR_Rhodpsn_7TM"/>
</dbReference>
<evidence type="ECO:0000256" key="8">
    <source>
        <dbReference type="SAM" id="Phobius"/>
    </source>
</evidence>
<dbReference type="AlphaFoldDB" id="W2TPL5"/>
<dbReference type="EMBL" id="KI658332">
    <property type="protein sequence ID" value="ETN82932.1"/>
    <property type="molecule type" value="Genomic_DNA"/>
</dbReference>
<reference evidence="11" key="1">
    <citation type="journal article" date="2014" name="Nat. Genet.">
        <title>Genome of the human hookworm Necator americanus.</title>
        <authorList>
            <person name="Tang Y.T."/>
            <person name="Gao X."/>
            <person name="Rosa B.A."/>
            <person name="Abubucker S."/>
            <person name="Hallsworth-Pepin K."/>
            <person name="Martin J."/>
            <person name="Tyagi R."/>
            <person name="Heizer E."/>
            <person name="Zhang X."/>
            <person name="Bhonagiri-Palsikar V."/>
            <person name="Minx P."/>
            <person name="Warren W.C."/>
            <person name="Wang Q."/>
            <person name="Zhan B."/>
            <person name="Hotez P.J."/>
            <person name="Sternberg P.W."/>
            <person name="Dougall A."/>
            <person name="Gaze S.T."/>
            <person name="Mulvenna J."/>
            <person name="Sotillo J."/>
            <person name="Ranganathan S."/>
            <person name="Rabelo E.M."/>
            <person name="Wilson R.K."/>
            <person name="Felgner P.L."/>
            <person name="Bethony J."/>
            <person name="Hawdon J.M."/>
            <person name="Gasser R.B."/>
            <person name="Loukas A."/>
            <person name="Mitreva M."/>
        </authorList>
    </citation>
    <scope>NUCLEOTIDE SEQUENCE [LARGE SCALE GENOMIC DNA]</scope>
</reference>
<dbReference type="GO" id="GO:0042923">
    <property type="term" value="F:neuropeptide binding"/>
    <property type="evidence" value="ECO:0007669"/>
    <property type="project" value="TreeGrafter"/>
</dbReference>
<gene>
    <name evidence="10" type="ORF">NECAME_07646</name>
</gene>
<dbReference type="OrthoDB" id="9046662at2759"/>
<proteinExistence type="predicted"/>
<dbReference type="PANTHER" id="PTHR24235:SF27">
    <property type="entry name" value="NEUROPEPTIDE RECEPTOR NPR-1"/>
    <property type="match status" value="1"/>
</dbReference>
<keyword evidence="5 8" id="KW-0472">Membrane</keyword>
<dbReference type="GO" id="GO:0008188">
    <property type="term" value="F:neuropeptide receptor activity"/>
    <property type="evidence" value="ECO:0007669"/>
    <property type="project" value="TreeGrafter"/>
</dbReference>
<dbReference type="InterPro" id="IPR000276">
    <property type="entry name" value="GPCR_Rhodpsn"/>
</dbReference>